<dbReference type="EMBL" id="PGOL01002262">
    <property type="protein sequence ID" value="PKI49204.1"/>
    <property type="molecule type" value="Genomic_DNA"/>
</dbReference>
<feature type="domain" description="Reverse transcriptase/retrotransposon-derived protein RNase H-like" evidence="2">
    <location>
        <begin position="3"/>
        <end position="64"/>
    </location>
</feature>
<dbReference type="Proteomes" id="UP000233551">
    <property type="component" value="Unassembled WGS sequence"/>
</dbReference>
<organism evidence="3 4">
    <name type="scientific">Punica granatum</name>
    <name type="common">Pomegranate</name>
    <dbReference type="NCBI Taxonomy" id="22663"/>
    <lineage>
        <taxon>Eukaryota</taxon>
        <taxon>Viridiplantae</taxon>
        <taxon>Streptophyta</taxon>
        <taxon>Embryophyta</taxon>
        <taxon>Tracheophyta</taxon>
        <taxon>Spermatophyta</taxon>
        <taxon>Magnoliopsida</taxon>
        <taxon>eudicotyledons</taxon>
        <taxon>Gunneridae</taxon>
        <taxon>Pentapetalae</taxon>
        <taxon>rosids</taxon>
        <taxon>malvids</taxon>
        <taxon>Myrtales</taxon>
        <taxon>Lythraceae</taxon>
        <taxon>Punica</taxon>
    </lineage>
</organism>
<dbReference type="PANTHER" id="PTHR48475">
    <property type="entry name" value="RIBONUCLEASE H"/>
    <property type="match status" value="1"/>
</dbReference>
<dbReference type="Pfam" id="PF17919">
    <property type="entry name" value="RT_RNaseH_2"/>
    <property type="match status" value="1"/>
</dbReference>
<dbReference type="STRING" id="22663.A0A2I0IYZ7"/>
<keyword evidence="4" id="KW-1185">Reference proteome</keyword>
<dbReference type="InterPro" id="IPR012337">
    <property type="entry name" value="RNaseH-like_sf"/>
</dbReference>
<feature type="domain" description="RNase H type-1" evidence="1">
    <location>
        <begin position="99"/>
        <end position="216"/>
    </location>
</feature>
<sequence length="342" mass="38837">MEWDHECQKAFDTIKAYLIQPSILVPPAPNRPLILYLTVRRQSLGCMLGQEDESTRTERAIYYLKFPIDDNTLINTDFPDEGILQVDKEKEEPTWKMYFDGAVNSVGSGVEVVLISPDMRHYPVAAKVDFSCTNNVAEYEACILGLQAAIDFKVKELEVFGDSMLTIFQTLGQWKTKDAKLVPYHEYLEELAKSFKKISFTYTPRAKNQFADALATLTSMAGISEGNTIEPLEIKVAQGPAHCNAIEASEAKPWYEDIKNFLQTSQYPPFADRRCTDPNVDSRRGPHCALLDRAAWSERPPSRGDARRTRVREGVATYHFTTRRSRADKLPESRGMEHLVCR</sequence>
<dbReference type="PANTHER" id="PTHR48475:SF1">
    <property type="entry name" value="RNASE H TYPE-1 DOMAIN-CONTAINING PROTEIN"/>
    <property type="match status" value="1"/>
</dbReference>
<dbReference type="InterPro" id="IPR041577">
    <property type="entry name" value="RT_RNaseH_2"/>
</dbReference>
<dbReference type="GO" id="GO:0004523">
    <property type="term" value="F:RNA-DNA hybrid ribonuclease activity"/>
    <property type="evidence" value="ECO:0007669"/>
    <property type="project" value="InterPro"/>
</dbReference>
<dbReference type="InterPro" id="IPR043502">
    <property type="entry name" value="DNA/RNA_pol_sf"/>
</dbReference>
<dbReference type="SUPFAM" id="SSF53098">
    <property type="entry name" value="Ribonuclease H-like"/>
    <property type="match status" value="1"/>
</dbReference>
<evidence type="ECO:0000259" key="2">
    <source>
        <dbReference type="Pfam" id="PF17919"/>
    </source>
</evidence>
<evidence type="ECO:0000259" key="1">
    <source>
        <dbReference type="Pfam" id="PF13456"/>
    </source>
</evidence>
<name>A0A2I0IYZ7_PUNGR</name>
<comment type="caution">
    <text evidence="3">The sequence shown here is derived from an EMBL/GenBank/DDBJ whole genome shotgun (WGS) entry which is preliminary data.</text>
</comment>
<dbReference type="Pfam" id="PF13456">
    <property type="entry name" value="RVT_3"/>
    <property type="match status" value="1"/>
</dbReference>
<dbReference type="InterPro" id="IPR036397">
    <property type="entry name" value="RNaseH_sf"/>
</dbReference>
<dbReference type="AlphaFoldDB" id="A0A2I0IYZ7"/>
<reference evidence="3 4" key="1">
    <citation type="submission" date="2017-11" db="EMBL/GenBank/DDBJ databases">
        <title>De-novo sequencing of pomegranate (Punica granatum L.) genome.</title>
        <authorList>
            <person name="Akparov Z."/>
            <person name="Amiraslanov A."/>
            <person name="Hajiyeva S."/>
            <person name="Abbasov M."/>
            <person name="Kaur K."/>
            <person name="Hamwieh A."/>
            <person name="Solovyev V."/>
            <person name="Salamov A."/>
            <person name="Braich B."/>
            <person name="Kosarev P."/>
            <person name="Mahmoud A."/>
            <person name="Hajiyev E."/>
            <person name="Babayeva S."/>
            <person name="Izzatullayeva V."/>
            <person name="Mammadov A."/>
            <person name="Mammadov A."/>
            <person name="Sharifova S."/>
            <person name="Ojaghi J."/>
            <person name="Eynullazada K."/>
            <person name="Bayramov B."/>
            <person name="Abdulazimova A."/>
            <person name="Shahmuradov I."/>
        </authorList>
    </citation>
    <scope>NUCLEOTIDE SEQUENCE [LARGE SCALE GENOMIC DNA]</scope>
    <source>
        <strain evidence="4">cv. AG2017</strain>
        <tissue evidence="3">Leaf</tissue>
    </source>
</reference>
<evidence type="ECO:0000313" key="4">
    <source>
        <dbReference type="Proteomes" id="UP000233551"/>
    </source>
</evidence>
<dbReference type="Gene3D" id="3.30.420.10">
    <property type="entry name" value="Ribonuclease H-like superfamily/Ribonuclease H"/>
    <property type="match status" value="1"/>
</dbReference>
<dbReference type="SUPFAM" id="SSF56672">
    <property type="entry name" value="DNA/RNA polymerases"/>
    <property type="match status" value="1"/>
</dbReference>
<gene>
    <name evidence="3" type="ORF">CRG98_030393</name>
</gene>
<dbReference type="GO" id="GO:0003676">
    <property type="term" value="F:nucleic acid binding"/>
    <property type="evidence" value="ECO:0007669"/>
    <property type="project" value="InterPro"/>
</dbReference>
<proteinExistence type="predicted"/>
<dbReference type="InterPro" id="IPR002156">
    <property type="entry name" value="RNaseH_domain"/>
</dbReference>
<dbReference type="CDD" id="cd09279">
    <property type="entry name" value="RNase_HI_like"/>
    <property type="match status" value="1"/>
</dbReference>
<evidence type="ECO:0000313" key="3">
    <source>
        <dbReference type="EMBL" id="PKI49204.1"/>
    </source>
</evidence>
<protein>
    <submittedName>
        <fullName evidence="3">Uncharacterized protein</fullName>
    </submittedName>
</protein>
<accession>A0A2I0IYZ7</accession>